<dbReference type="Gene3D" id="3.90.1720.10">
    <property type="entry name" value="endopeptidase domain like (from Nostoc punctiforme)"/>
    <property type="match status" value="1"/>
</dbReference>
<sequence length="292" mass="31296">MPDPIELTAVRPGDVLLHMGRGEISKLIAWASDSGYSHAALVFDVQTVAEAVSVGVRKTGLADRAVDSTDFSVIDVLRFGGRNASLDPAALSALQAKVDGFIGAPYPLDELFELGVVCALRSKLDWPEPAKWLLRVALDHVIQTDPGRMVCSEFVYRSFAEAATVPAGRLRPQIEVVDQPPVPFPHIDWLALLKEYEEARHHSPNRALPPAPTAGEGQGLQTRAMAPAAGKRDADIAAQAERIRHLRAPSATRALTSRAAIEDPWPNPATVTPGDLANSPSFGCVGRLLLSA</sequence>
<gene>
    <name evidence="1" type="ORF">JY500_14325</name>
</gene>
<evidence type="ECO:0000313" key="2">
    <source>
        <dbReference type="Proteomes" id="UP000663570"/>
    </source>
</evidence>
<reference evidence="1 2" key="1">
    <citation type="submission" date="2021-02" db="EMBL/GenBank/DDBJ databases">
        <title>Niveibacterium changnyeongensis HC41.</title>
        <authorList>
            <person name="Kang M."/>
        </authorList>
    </citation>
    <scope>NUCLEOTIDE SEQUENCE [LARGE SCALE GENOMIC DNA]</scope>
    <source>
        <strain evidence="1 2">HC41</strain>
    </source>
</reference>
<organism evidence="1 2">
    <name type="scientific">Niveibacterium microcysteis</name>
    <dbReference type="NCBI Taxonomy" id="2811415"/>
    <lineage>
        <taxon>Bacteria</taxon>
        <taxon>Pseudomonadati</taxon>
        <taxon>Pseudomonadota</taxon>
        <taxon>Betaproteobacteria</taxon>
        <taxon>Rhodocyclales</taxon>
        <taxon>Rhodocyclaceae</taxon>
        <taxon>Niveibacterium</taxon>
    </lineage>
</organism>
<dbReference type="SUPFAM" id="SSF54001">
    <property type="entry name" value="Cysteine proteinases"/>
    <property type="match status" value="1"/>
</dbReference>
<evidence type="ECO:0000313" key="1">
    <source>
        <dbReference type="EMBL" id="QSI75665.1"/>
    </source>
</evidence>
<keyword evidence="2" id="KW-1185">Reference proteome</keyword>
<dbReference type="Proteomes" id="UP000663570">
    <property type="component" value="Chromosome"/>
</dbReference>
<protein>
    <recommendedName>
        <fullName evidence="3">Permuted papain-like amidase enzyme, YaeF/YiiX, C92 family</fullName>
    </recommendedName>
</protein>
<dbReference type="InterPro" id="IPR038765">
    <property type="entry name" value="Papain-like_cys_pep_sf"/>
</dbReference>
<dbReference type="EMBL" id="CP071060">
    <property type="protein sequence ID" value="QSI75665.1"/>
    <property type="molecule type" value="Genomic_DNA"/>
</dbReference>
<evidence type="ECO:0008006" key="3">
    <source>
        <dbReference type="Google" id="ProtNLM"/>
    </source>
</evidence>
<name>A0ABX7M1K8_9RHOO</name>
<dbReference type="RefSeq" id="WP_206253461.1">
    <property type="nucleotide sequence ID" value="NZ_CP071060.1"/>
</dbReference>
<accession>A0ABX7M1K8</accession>
<proteinExistence type="predicted"/>